<dbReference type="EMBL" id="DTLI01000025">
    <property type="protein sequence ID" value="HHS51455.1"/>
    <property type="molecule type" value="Genomic_DNA"/>
</dbReference>
<name>A0A7C6E9W1_UNCW3</name>
<sequence>MRGNPSSPHSLRKNLFGDSKGQSPFVLFLSSILFKLILRKSQAKFLLVQDRALPWGKVLTDIKVFGKILANKMQECISPEDVIKIALQIEQTGKAIYETALKQIQPPPLIELFQFLAKEEDSHITTFQKIYDEFKITGEGFEVSRPEDMLYLETLAKSQIFQGKAINEVLRTQEPLQLINLALSFERDALLFFMKLYRMVCAKDRELISQLIKEEEGHIVKLTEIQYRLKTPKPKTGIFGKE</sequence>
<comment type="caution">
    <text evidence="2">The sequence shown here is derived from an EMBL/GenBank/DDBJ whole genome shotgun (WGS) entry which is preliminary data.</text>
</comment>
<evidence type="ECO:0000259" key="1">
    <source>
        <dbReference type="Pfam" id="PF02915"/>
    </source>
</evidence>
<dbReference type="InterPro" id="IPR012347">
    <property type="entry name" value="Ferritin-like"/>
</dbReference>
<evidence type="ECO:0000313" key="2">
    <source>
        <dbReference type="EMBL" id="HHS51455.1"/>
    </source>
</evidence>
<dbReference type="SUPFAM" id="SSF47240">
    <property type="entry name" value="Ferritin-like"/>
    <property type="match status" value="1"/>
</dbReference>
<dbReference type="PANTHER" id="PTHR33531:SF7">
    <property type="entry name" value="HYPOTHETICAL MEMBRANE PROTEIN, CONSERVED"/>
    <property type="match status" value="1"/>
</dbReference>
<gene>
    <name evidence="2" type="ORF">ENW73_01115</name>
</gene>
<dbReference type="PANTHER" id="PTHR33531">
    <property type="entry name" value="RUBRERYTHRIN SUBFAMILY"/>
    <property type="match status" value="1"/>
</dbReference>
<protein>
    <recommendedName>
        <fullName evidence="1">Rubrerythrin diiron-binding domain-containing protein</fullName>
    </recommendedName>
</protein>
<dbReference type="CDD" id="cd01045">
    <property type="entry name" value="Ferritin_like_AB"/>
    <property type="match status" value="1"/>
</dbReference>
<feature type="domain" description="Rubrerythrin diiron-binding" evidence="1">
    <location>
        <begin position="81"/>
        <end position="221"/>
    </location>
</feature>
<dbReference type="InterPro" id="IPR009078">
    <property type="entry name" value="Ferritin-like_SF"/>
</dbReference>
<organism evidence="2">
    <name type="scientific">candidate division WOR-3 bacterium</name>
    <dbReference type="NCBI Taxonomy" id="2052148"/>
    <lineage>
        <taxon>Bacteria</taxon>
        <taxon>Bacteria division WOR-3</taxon>
    </lineage>
</organism>
<dbReference type="GO" id="GO:0046872">
    <property type="term" value="F:metal ion binding"/>
    <property type="evidence" value="ECO:0007669"/>
    <property type="project" value="InterPro"/>
</dbReference>
<reference evidence="2" key="1">
    <citation type="journal article" date="2020" name="mSystems">
        <title>Genome- and Community-Level Interaction Insights into Carbon Utilization and Element Cycling Functions of Hydrothermarchaeota in Hydrothermal Sediment.</title>
        <authorList>
            <person name="Zhou Z."/>
            <person name="Liu Y."/>
            <person name="Xu W."/>
            <person name="Pan J."/>
            <person name="Luo Z.H."/>
            <person name="Li M."/>
        </authorList>
    </citation>
    <scope>NUCLEOTIDE SEQUENCE [LARGE SCALE GENOMIC DNA]</scope>
    <source>
        <strain evidence="2">SpSt-876</strain>
    </source>
</reference>
<proteinExistence type="predicted"/>
<dbReference type="AlphaFoldDB" id="A0A7C6E9W1"/>
<dbReference type="Gene3D" id="1.20.1260.10">
    <property type="match status" value="1"/>
</dbReference>
<dbReference type="GO" id="GO:0016491">
    <property type="term" value="F:oxidoreductase activity"/>
    <property type="evidence" value="ECO:0007669"/>
    <property type="project" value="InterPro"/>
</dbReference>
<dbReference type="Pfam" id="PF02915">
    <property type="entry name" value="Rubrerythrin"/>
    <property type="match status" value="1"/>
</dbReference>
<accession>A0A7C6E9W1</accession>
<dbReference type="InterPro" id="IPR003251">
    <property type="entry name" value="Rr_diiron-bd_dom"/>
</dbReference>